<evidence type="ECO:0000313" key="3">
    <source>
        <dbReference type="Proteomes" id="UP000520814"/>
    </source>
</evidence>
<dbReference type="SUPFAM" id="SSF56059">
    <property type="entry name" value="Glutathione synthetase ATP-binding domain-like"/>
    <property type="match status" value="1"/>
</dbReference>
<accession>A0A7W9SV34</accession>
<dbReference type="Pfam" id="PF18299">
    <property type="entry name" value="R2K_2"/>
    <property type="match status" value="1"/>
</dbReference>
<sequence length="252" mass="26898">MPRIAFIVANAQGAPSSPSATAAAQGFSHFGYEISLVTREALKTAPLSAETVVVGGVDTVLDALARLGIAPQHITLPVPLRGFACRRVWESTVGEVLESSDFPVFVKPLLDNKTFTGQVVTSPDALEALILSRPNQPTLPSDFPLLCQEPVHFLSEWRCFVIRGAVVGTFHYRGHPLTFPDPATITACLSAYPDAPAGYSADFGVLESGQTALVELNDGYALGHGGLIGSAYAELLRARWEELTHAKNAFIP</sequence>
<organism evidence="2 3">
    <name type="scientific">Armatimonas rosea</name>
    <dbReference type="NCBI Taxonomy" id="685828"/>
    <lineage>
        <taxon>Bacteria</taxon>
        <taxon>Bacillati</taxon>
        <taxon>Armatimonadota</taxon>
        <taxon>Armatimonadia</taxon>
        <taxon>Armatimonadales</taxon>
        <taxon>Armatimonadaceae</taxon>
        <taxon>Armatimonas</taxon>
    </lineage>
</organism>
<dbReference type="RefSeq" id="WP_184203505.1">
    <property type="nucleotide sequence ID" value="NZ_JACHGW010000006.1"/>
</dbReference>
<dbReference type="Proteomes" id="UP000520814">
    <property type="component" value="Unassembled WGS sequence"/>
</dbReference>
<dbReference type="AlphaFoldDB" id="A0A7W9SV34"/>
<evidence type="ECO:0000259" key="1">
    <source>
        <dbReference type="Pfam" id="PF18299"/>
    </source>
</evidence>
<keyword evidence="3" id="KW-1185">Reference proteome</keyword>
<reference evidence="2 3" key="1">
    <citation type="submission" date="2020-08" db="EMBL/GenBank/DDBJ databases">
        <title>Genomic Encyclopedia of Type Strains, Phase IV (KMG-IV): sequencing the most valuable type-strain genomes for metagenomic binning, comparative biology and taxonomic classification.</title>
        <authorList>
            <person name="Goeker M."/>
        </authorList>
    </citation>
    <scope>NUCLEOTIDE SEQUENCE [LARGE SCALE GENOMIC DNA]</scope>
    <source>
        <strain evidence="2 3">DSM 23562</strain>
    </source>
</reference>
<gene>
    <name evidence="2" type="ORF">HNQ39_005246</name>
</gene>
<dbReference type="EMBL" id="JACHGW010000006">
    <property type="protein sequence ID" value="MBB6053412.1"/>
    <property type="molecule type" value="Genomic_DNA"/>
</dbReference>
<name>A0A7W9SV34_ARMRO</name>
<evidence type="ECO:0000313" key="2">
    <source>
        <dbReference type="EMBL" id="MBB6053412.1"/>
    </source>
</evidence>
<dbReference type="InterPro" id="IPR041261">
    <property type="entry name" value="R2K_2"/>
</dbReference>
<protein>
    <recommendedName>
        <fullName evidence="1">ATP-grasp domain-containing protein</fullName>
    </recommendedName>
</protein>
<feature type="domain" description="ATP-grasp" evidence="1">
    <location>
        <begin position="83"/>
        <end position="234"/>
    </location>
</feature>
<proteinExistence type="predicted"/>
<comment type="caution">
    <text evidence="2">The sequence shown here is derived from an EMBL/GenBank/DDBJ whole genome shotgun (WGS) entry which is preliminary data.</text>
</comment>